<dbReference type="Pfam" id="PF03795">
    <property type="entry name" value="YCII"/>
    <property type="match status" value="1"/>
</dbReference>
<proteinExistence type="inferred from homology"/>
<accession>A0A7K1YEJ5</accession>
<evidence type="ECO:0000256" key="1">
    <source>
        <dbReference type="ARBA" id="ARBA00007689"/>
    </source>
</evidence>
<name>A0A7K1YEJ5_9SPHI</name>
<dbReference type="EMBL" id="WVHT01000012">
    <property type="protein sequence ID" value="MXV53015.1"/>
    <property type="molecule type" value="Genomic_DNA"/>
</dbReference>
<dbReference type="RefSeq" id="WP_160846195.1">
    <property type="nucleotide sequence ID" value="NZ_WVHT01000012.1"/>
</dbReference>
<protein>
    <submittedName>
        <fullName evidence="3">GTP cyclohydrolase</fullName>
    </submittedName>
</protein>
<comment type="similarity">
    <text evidence="1">Belongs to the YciI family.</text>
</comment>
<sequence length="96" mass="11159">MFVIDLTYISSLDEIDQHMSSHVKFLDKYYKEDIFLMSGRKKPRTGGIIIAQADSLKEIEQIMQHDPFYKHKLATFTVTEFNASQTNTKLKSILKT</sequence>
<keyword evidence="3" id="KW-0378">Hydrolase</keyword>
<dbReference type="Gene3D" id="3.30.70.1060">
    <property type="entry name" value="Dimeric alpha+beta barrel"/>
    <property type="match status" value="1"/>
</dbReference>
<dbReference type="SUPFAM" id="SSF54909">
    <property type="entry name" value="Dimeric alpha+beta barrel"/>
    <property type="match status" value="1"/>
</dbReference>
<feature type="domain" description="YCII-related" evidence="2">
    <location>
        <begin position="11"/>
        <end position="82"/>
    </location>
</feature>
<gene>
    <name evidence="3" type="ORF">GS399_18755</name>
</gene>
<dbReference type="PANTHER" id="PTHR37828">
    <property type="entry name" value="GSR2449 PROTEIN"/>
    <property type="match status" value="1"/>
</dbReference>
<evidence type="ECO:0000259" key="2">
    <source>
        <dbReference type="Pfam" id="PF03795"/>
    </source>
</evidence>
<dbReference type="InterPro" id="IPR005545">
    <property type="entry name" value="YCII"/>
</dbReference>
<comment type="caution">
    <text evidence="3">The sequence shown here is derived from an EMBL/GenBank/DDBJ whole genome shotgun (WGS) entry which is preliminary data.</text>
</comment>
<keyword evidence="4" id="KW-1185">Reference proteome</keyword>
<evidence type="ECO:0000313" key="3">
    <source>
        <dbReference type="EMBL" id="MXV53015.1"/>
    </source>
</evidence>
<dbReference type="InterPro" id="IPR011008">
    <property type="entry name" value="Dimeric_a/b-barrel"/>
</dbReference>
<organism evidence="3 4">
    <name type="scientific">Hufsiella arboris</name>
    <dbReference type="NCBI Taxonomy" id="2695275"/>
    <lineage>
        <taxon>Bacteria</taxon>
        <taxon>Pseudomonadati</taxon>
        <taxon>Bacteroidota</taxon>
        <taxon>Sphingobacteriia</taxon>
        <taxon>Sphingobacteriales</taxon>
        <taxon>Sphingobacteriaceae</taxon>
        <taxon>Hufsiella</taxon>
    </lineage>
</organism>
<reference evidence="3 4" key="1">
    <citation type="submission" date="2019-11" db="EMBL/GenBank/DDBJ databases">
        <title>Pedobacter sp. HMF7647 Genome sequencing and assembly.</title>
        <authorList>
            <person name="Kang H."/>
            <person name="Kim H."/>
            <person name="Joh K."/>
        </authorList>
    </citation>
    <scope>NUCLEOTIDE SEQUENCE [LARGE SCALE GENOMIC DNA]</scope>
    <source>
        <strain evidence="3 4">HMF7647</strain>
    </source>
</reference>
<dbReference type="AlphaFoldDB" id="A0A7K1YEJ5"/>
<dbReference type="PANTHER" id="PTHR37828:SF1">
    <property type="entry name" value="YCII-RELATED DOMAIN-CONTAINING PROTEIN"/>
    <property type="match status" value="1"/>
</dbReference>
<dbReference type="GO" id="GO:0016787">
    <property type="term" value="F:hydrolase activity"/>
    <property type="evidence" value="ECO:0007669"/>
    <property type="project" value="UniProtKB-KW"/>
</dbReference>
<evidence type="ECO:0000313" key="4">
    <source>
        <dbReference type="Proteomes" id="UP000466586"/>
    </source>
</evidence>
<dbReference type="Proteomes" id="UP000466586">
    <property type="component" value="Unassembled WGS sequence"/>
</dbReference>